<feature type="transmembrane region" description="Helical" evidence="6">
    <location>
        <begin position="349"/>
        <end position="369"/>
    </location>
</feature>
<feature type="transmembrane region" description="Helical" evidence="6">
    <location>
        <begin position="381"/>
        <end position="400"/>
    </location>
</feature>
<accession>A0A7L4UQU6</accession>
<keyword evidence="2" id="KW-1003">Cell membrane</keyword>
<feature type="transmembrane region" description="Helical" evidence="6">
    <location>
        <begin position="12"/>
        <end position="32"/>
    </location>
</feature>
<feature type="transmembrane region" description="Helical" evidence="6">
    <location>
        <begin position="93"/>
        <end position="111"/>
    </location>
</feature>
<dbReference type="PANTHER" id="PTHR30250">
    <property type="entry name" value="PST FAMILY PREDICTED COLANIC ACID TRANSPORTER"/>
    <property type="match status" value="1"/>
</dbReference>
<keyword evidence="4 6" id="KW-1133">Transmembrane helix</keyword>
<gene>
    <name evidence="7" type="ORF">C7377_0445</name>
</gene>
<feature type="transmembrane region" description="Helical" evidence="6">
    <location>
        <begin position="274"/>
        <end position="295"/>
    </location>
</feature>
<organism evidence="7 8">
    <name type="scientific">Balneicella halophila</name>
    <dbReference type="NCBI Taxonomy" id="1537566"/>
    <lineage>
        <taxon>Bacteria</taxon>
        <taxon>Pseudomonadati</taxon>
        <taxon>Bacteroidota</taxon>
        <taxon>Bacteroidia</taxon>
        <taxon>Bacteroidales</taxon>
        <taxon>Balneicellaceae</taxon>
        <taxon>Balneicella</taxon>
    </lineage>
</organism>
<feature type="transmembrane region" description="Helical" evidence="6">
    <location>
        <begin position="52"/>
        <end position="72"/>
    </location>
</feature>
<feature type="transmembrane region" description="Helical" evidence="6">
    <location>
        <begin position="199"/>
        <end position="216"/>
    </location>
</feature>
<reference evidence="7 8" key="1">
    <citation type="submission" date="2018-05" db="EMBL/GenBank/DDBJ databases">
        <title>Genomic Encyclopedia of Type Strains, Phase IV (KMG-IV): sequencing the most valuable type-strain genomes for metagenomic binning, comparative biology and taxonomic classification.</title>
        <authorList>
            <person name="Goeker M."/>
        </authorList>
    </citation>
    <scope>NUCLEOTIDE SEQUENCE [LARGE SCALE GENOMIC DNA]</scope>
    <source>
        <strain evidence="7 8">DSM 28579</strain>
    </source>
</reference>
<dbReference type="InterPro" id="IPR002797">
    <property type="entry name" value="Polysacc_synth"/>
</dbReference>
<feature type="transmembrane region" description="Helical" evidence="6">
    <location>
        <begin position="158"/>
        <end position="179"/>
    </location>
</feature>
<comment type="caution">
    <text evidence="7">The sequence shown here is derived from an EMBL/GenBank/DDBJ whole genome shotgun (WGS) entry which is preliminary data.</text>
</comment>
<feature type="transmembrane region" description="Helical" evidence="6">
    <location>
        <begin position="237"/>
        <end position="254"/>
    </location>
</feature>
<evidence type="ECO:0000256" key="5">
    <source>
        <dbReference type="ARBA" id="ARBA00023136"/>
    </source>
</evidence>
<dbReference type="GO" id="GO:0005886">
    <property type="term" value="C:plasma membrane"/>
    <property type="evidence" value="ECO:0007669"/>
    <property type="project" value="UniProtKB-SubCell"/>
</dbReference>
<dbReference type="EMBL" id="QENZ01000003">
    <property type="protein sequence ID" value="PVX52145.1"/>
    <property type="molecule type" value="Genomic_DNA"/>
</dbReference>
<dbReference type="Pfam" id="PF01943">
    <property type="entry name" value="Polysacc_synt"/>
    <property type="match status" value="1"/>
</dbReference>
<proteinExistence type="predicted"/>
<protein>
    <submittedName>
        <fullName evidence="7">O-antigen/teichoic acid export membrane protein</fullName>
    </submittedName>
</protein>
<evidence type="ECO:0000256" key="3">
    <source>
        <dbReference type="ARBA" id="ARBA00022692"/>
    </source>
</evidence>
<dbReference type="OrthoDB" id="9814608at2"/>
<feature type="transmembrane region" description="Helical" evidence="6">
    <location>
        <begin position="406"/>
        <end position="429"/>
    </location>
</feature>
<feature type="transmembrane region" description="Helical" evidence="6">
    <location>
        <begin position="441"/>
        <end position="458"/>
    </location>
</feature>
<dbReference type="AlphaFoldDB" id="A0A7L4UQU6"/>
<evidence type="ECO:0000256" key="6">
    <source>
        <dbReference type="SAM" id="Phobius"/>
    </source>
</evidence>
<dbReference type="Proteomes" id="UP000251835">
    <property type="component" value="Unassembled WGS sequence"/>
</dbReference>
<keyword evidence="3 6" id="KW-0812">Transmembrane</keyword>
<name>A0A7L4UQU6_BALHA</name>
<comment type="subcellular location">
    <subcellularLocation>
        <location evidence="1">Cell membrane</location>
        <topology evidence="1">Multi-pass membrane protein</topology>
    </subcellularLocation>
</comment>
<sequence length="495" mass="56599">MATLRKLAGDTVLYGISSILGRFVNWMLVPLYTMVFQEPNYPKAEYGIQTQIMAYVAVVMVLLTYGMETSFFRFASDPKNDKNRVYSTTQTSLAITSLFFVALVVVFLPNLASTLSVEERSYIILLLAFTVAIDAYSSIPFAKLRLDNRPIRFVTIKLINIGVNVVSNLFFYLFCPYWLSKYPDSWLQNIYHHDIGVGYVFISYFLAALVTLILLFPTQKGVRFTIQKPLFKKMLKYALPVMLVGIASMLNLNFDKMAMERLLPDPDALGKLGEYGAAFKLGVLMTIFTQAYRYAFEPFFFSNKTQKNAKEIYADALKFFTVVGLVGFLGVTFYIDIIGVIIGKSYHDAFIVVPYILLANLFLGMYYSLSLWYKLTDKTHYGAYMAFGGVAITIVLNIILVPRVGYIGAAYAFLASAFAMFLVSFLWGQKYYPIPYDVKKIFMYFGLAIVLFFTSIWLTIPNEWLNYGFRTLLLVIFVGVVWWQEPQLRKVLKRE</sequence>
<feature type="transmembrane region" description="Helical" evidence="6">
    <location>
        <begin position="316"/>
        <end position="343"/>
    </location>
</feature>
<feature type="transmembrane region" description="Helical" evidence="6">
    <location>
        <begin position="464"/>
        <end position="483"/>
    </location>
</feature>
<evidence type="ECO:0000313" key="7">
    <source>
        <dbReference type="EMBL" id="PVX52145.1"/>
    </source>
</evidence>
<evidence type="ECO:0000256" key="2">
    <source>
        <dbReference type="ARBA" id="ARBA00022475"/>
    </source>
</evidence>
<dbReference type="PANTHER" id="PTHR30250:SF11">
    <property type="entry name" value="O-ANTIGEN TRANSPORTER-RELATED"/>
    <property type="match status" value="1"/>
</dbReference>
<keyword evidence="8" id="KW-1185">Reference proteome</keyword>
<feature type="transmembrane region" description="Helical" evidence="6">
    <location>
        <begin position="123"/>
        <end position="146"/>
    </location>
</feature>
<dbReference type="RefSeq" id="WP_116495697.1">
    <property type="nucleotide sequence ID" value="NZ_QENZ01000003.1"/>
</dbReference>
<dbReference type="InterPro" id="IPR050833">
    <property type="entry name" value="Poly_Biosynth_Transport"/>
</dbReference>
<evidence type="ECO:0000256" key="1">
    <source>
        <dbReference type="ARBA" id="ARBA00004651"/>
    </source>
</evidence>
<keyword evidence="5 6" id="KW-0472">Membrane</keyword>
<evidence type="ECO:0000313" key="8">
    <source>
        <dbReference type="Proteomes" id="UP000251835"/>
    </source>
</evidence>
<evidence type="ECO:0000256" key="4">
    <source>
        <dbReference type="ARBA" id="ARBA00022989"/>
    </source>
</evidence>